<feature type="domain" description="Phosphotransferase system EIIC" evidence="10">
    <location>
        <begin position="85"/>
        <end position="200"/>
    </location>
</feature>
<evidence type="ECO:0000256" key="6">
    <source>
        <dbReference type="ARBA" id="ARBA00022692"/>
    </source>
</evidence>
<evidence type="ECO:0000256" key="5">
    <source>
        <dbReference type="ARBA" id="ARBA00022683"/>
    </source>
</evidence>
<dbReference type="EMBL" id="AWUE01005579">
    <property type="protein sequence ID" value="OMP12938.1"/>
    <property type="molecule type" value="Genomic_DNA"/>
</dbReference>
<comment type="caution">
    <text evidence="11">The sequence shown here is derived from an EMBL/GenBank/DDBJ whole genome shotgun (WGS) entry which is preliminary data.</text>
</comment>
<keyword evidence="3" id="KW-1003">Cell membrane</keyword>
<dbReference type="Proteomes" id="UP000187203">
    <property type="component" value="Unassembled WGS sequence"/>
</dbReference>
<evidence type="ECO:0000256" key="7">
    <source>
        <dbReference type="ARBA" id="ARBA00022989"/>
    </source>
</evidence>
<evidence type="ECO:0000256" key="1">
    <source>
        <dbReference type="ARBA" id="ARBA00004651"/>
    </source>
</evidence>
<dbReference type="InterPro" id="IPR050429">
    <property type="entry name" value="PTS_Glucose_EIICBA"/>
</dbReference>
<dbReference type="Pfam" id="PF02378">
    <property type="entry name" value="PTS_EIIC"/>
    <property type="match status" value="1"/>
</dbReference>
<proteinExistence type="predicted"/>
<keyword evidence="7 9" id="KW-1133">Transmembrane helix</keyword>
<evidence type="ECO:0000256" key="3">
    <source>
        <dbReference type="ARBA" id="ARBA00022475"/>
    </source>
</evidence>
<keyword evidence="8 9" id="KW-0472">Membrane</keyword>
<dbReference type="AlphaFoldDB" id="A0A1R3L0Y6"/>
<evidence type="ECO:0000256" key="2">
    <source>
        <dbReference type="ARBA" id="ARBA00022448"/>
    </source>
</evidence>
<evidence type="ECO:0000256" key="8">
    <source>
        <dbReference type="ARBA" id="ARBA00023136"/>
    </source>
</evidence>
<dbReference type="GO" id="GO:0009401">
    <property type="term" value="P:phosphoenolpyruvate-dependent sugar phosphotransferase system"/>
    <property type="evidence" value="ECO:0007669"/>
    <property type="project" value="UniProtKB-KW"/>
</dbReference>
<dbReference type="GO" id="GO:0008982">
    <property type="term" value="F:protein-N(PI)-phosphohistidine-sugar phosphotransferase activity"/>
    <property type="evidence" value="ECO:0007669"/>
    <property type="project" value="InterPro"/>
</dbReference>
<name>A0A1R3L0Y6_9ROSI</name>
<dbReference type="GO" id="GO:0005886">
    <property type="term" value="C:plasma membrane"/>
    <property type="evidence" value="ECO:0007669"/>
    <property type="project" value="UniProtKB-SubCell"/>
</dbReference>
<dbReference type="GO" id="GO:0015764">
    <property type="term" value="P:N-acetylglucosamine transport"/>
    <property type="evidence" value="ECO:0007669"/>
    <property type="project" value="TreeGrafter"/>
</dbReference>
<feature type="transmembrane region" description="Helical" evidence="9">
    <location>
        <begin position="156"/>
        <end position="177"/>
    </location>
</feature>
<dbReference type="OrthoDB" id="5597739at2759"/>
<evidence type="ECO:0000313" key="12">
    <source>
        <dbReference type="Proteomes" id="UP000187203"/>
    </source>
</evidence>
<sequence>MSEANLARFVHIDQVLVRFQRRTARRQSQNKGLVSAGIKRINTDSTRSKAMLPRAADITTLSGSHAISQFQWGKRSMLSYLQRVGRALMVPVATLPAAAILMGIGYWIDPDSWGAGNAFAALLIKSGGAIIENMSVLFAIGVAYGMSKDKDGAAALTGFVGFLVVTTLCSPAAVAMIQKIPVADVPAAFGKISNQFVGILRASAGAYSGVLPDDSGGIYPDVHLACHL</sequence>
<evidence type="ECO:0000313" key="11">
    <source>
        <dbReference type="EMBL" id="OMP12938.1"/>
    </source>
</evidence>
<protein>
    <submittedName>
        <fullName evidence="11">Phosphotransferase system, EIIC</fullName>
    </submittedName>
</protein>
<keyword evidence="12" id="KW-1185">Reference proteome</keyword>
<gene>
    <name evidence="11" type="ORF">COLO4_02549</name>
</gene>
<dbReference type="PANTHER" id="PTHR30009">
    <property type="entry name" value="CYTOCHROME C-TYPE SYNTHESIS PROTEIN AND PTS TRANSMEMBRANE COMPONENT"/>
    <property type="match status" value="1"/>
</dbReference>
<reference evidence="12" key="1">
    <citation type="submission" date="2013-09" db="EMBL/GenBank/DDBJ databases">
        <title>Corchorus olitorius genome sequencing.</title>
        <authorList>
            <person name="Alam M."/>
            <person name="Haque M.S."/>
            <person name="Islam M.S."/>
            <person name="Emdad E.M."/>
            <person name="Islam M.M."/>
            <person name="Ahmed B."/>
            <person name="Halim A."/>
            <person name="Hossen Q.M.M."/>
            <person name="Hossain M.Z."/>
            <person name="Ahmed R."/>
            <person name="Khan M.M."/>
            <person name="Islam R."/>
            <person name="Rashid M.M."/>
            <person name="Khan S.A."/>
            <person name="Rahman M.S."/>
            <person name="Alam M."/>
            <person name="Yahiya A.S."/>
            <person name="Khan M.S."/>
            <person name="Azam M.S."/>
            <person name="Haque T."/>
            <person name="Lashkar M.Z.H."/>
            <person name="Akhand A.I."/>
            <person name="Morshed G."/>
            <person name="Roy S."/>
            <person name="Uddin K.S."/>
            <person name="Rabeya T."/>
            <person name="Hossain A.S."/>
            <person name="Chowdhury A."/>
            <person name="Snigdha A.R."/>
            <person name="Mortoza M.S."/>
            <person name="Matin S.A."/>
            <person name="Hoque S.M.E."/>
            <person name="Islam M.K."/>
            <person name="Roy D.K."/>
            <person name="Haider R."/>
            <person name="Moosa M.M."/>
            <person name="Elias S.M."/>
            <person name="Hasan A.M."/>
            <person name="Jahan S."/>
            <person name="Shafiuddin M."/>
            <person name="Mahmood N."/>
            <person name="Shommy N.S."/>
        </authorList>
    </citation>
    <scope>NUCLEOTIDE SEQUENCE [LARGE SCALE GENOMIC DNA]</scope>
    <source>
        <strain evidence="12">cv. O-4</strain>
    </source>
</reference>
<keyword evidence="6 9" id="KW-0812">Transmembrane</keyword>
<keyword evidence="5" id="KW-0598">Phosphotransferase system</keyword>
<accession>A0A1R3L0Y6</accession>
<feature type="transmembrane region" description="Helical" evidence="9">
    <location>
        <begin position="120"/>
        <end position="144"/>
    </location>
</feature>
<evidence type="ECO:0000259" key="10">
    <source>
        <dbReference type="Pfam" id="PF02378"/>
    </source>
</evidence>
<evidence type="ECO:0000256" key="4">
    <source>
        <dbReference type="ARBA" id="ARBA00022597"/>
    </source>
</evidence>
<comment type="subcellular location">
    <subcellularLocation>
        <location evidence="1">Cell membrane</location>
        <topology evidence="1">Multi-pass membrane protein</topology>
    </subcellularLocation>
</comment>
<dbReference type="InterPro" id="IPR003352">
    <property type="entry name" value="PTS_EIIC"/>
</dbReference>
<feature type="transmembrane region" description="Helical" evidence="9">
    <location>
        <begin position="84"/>
        <end position="108"/>
    </location>
</feature>
<organism evidence="11 12">
    <name type="scientific">Corchorus olitorius</name>
    <dbReference type="NCBI Taxonomy" id="93759"/>
    <lineage>
        <taxon>Eukaryota</taxon>
        <taxon>Viridiplantae</taxon>
        <taxon>Streptophyta</taxon>
        <taxon>Embryophyta</taxon>
        <taxon>Tracheophyta</taxon>
        <taxon>Spermatophyta</taxon>
        <taxon>Magnoliopsida</taxon>
        <taxon>eudicotyledons</taxon>
        <taxon>Gunneridae</taxon>
        <taxon>Pentapetalae</taxon>
        <taxon>rosids</taxon>
        <taxon>malvids</taxon>
        <taxon>Malvales</taxon>
        <taxon>Malvaceae</taxon>
        <taxon>Grewioideae</taxon>
        <taxon>Apeibeae</taxon>
        <taxon>Corchorus</taxon>
    </lineage>
</organism>
<dbReference type="PANTHER" id="PTHR30009:SF4">
    <property type="entry name" value="PTS SYSTEM N-ACETYLGLUCOSAMINE-SPECIFIC EIICBA COMPONENT"/>
    <property type="match status" value="1"/>
</dbReference>
<keyword evidence="2" id="KW-0813">Transport</keyword>
<dbReference type="GO" id="GO:0090563">
    <property type="term" value="F:protein-phosphocysteine-sugar phosphotransferase activity"/>
    <property type="evidence" value="ECO:0007669"/>
    <property type="project" value="TreeGrafter"/>
</dbReference>
<keyword evidence="4" id="KW-0762">Sugar transport</keyword>
<evidence type="ECO:0000256" key="9">
    <source>
        <dbReference type="SAM" id="Phobius"/>
    </source>
</evidence>